<dbReference type="AlphaFoldDB" id="A0A699KGF9"/>
<protein>
    <submittedName>
        <fullName evidence="1">Uncharacterized protein</fullName>
    </submittedName>
</protein>
<sequence length="59" mass="6379">LNGVGLCWEVMKGRGGLVKRWWSGAEMGRSGDVESGGNSGLTLLVLEELEVWEKCTNSP</sequence>
<evidence type="ECO:0000313" key="1">
    <source>
        <dbReference type="EMBL" id="GFA87366.1"/>
    </source>
</evidence>
<feature type="non-terminal residue" evidence="1">
    <location>
        <position position="1"/>
    </location>
</feature>
<gene>
    <name evidence="1" type="ORF">Tci_659338</name>
</gene>
<dbReference type="EMBL" id="BKCJ010504871">
    <property type="protein sequence ID" value="GFA87366.1"/>
    <property type="molecule type" value="Genomic_DNA"/>
</dbReference>
<name>A0A699KGF9_TANCI</name>
<reference evidence="1" key="1">
    <citation type="journal article" date="2019" name="Sci. Rep.">
        <title>Draft genome of Tanacetum cinerariifolium, the natural source of mosquito coil.</title>
        <authorList>
            <person name="Yamashiro T."/>
            <person name="Shiraishi A."/>
            <person name="Satake H."/>
            <person name="Nakayama K."/>
        </authorList>
    </citation>
    <scope>NUCLEOTIDE SEQUENCE</scope>
</reference>
<comment type="caution">
    <text evidence="1">The sequence shown here is derived from an EMBL/GenBank/DDBJ whole genome shotgun (WGS) entry which is preliminary data.</text>
</comment>
<proteinExistence type="predicted"/>
<organism evidence="1">
    <name type="scientific">Tanacetum cinerariifolium</name>
    <name type="common">Dalmatian daisy</name>
    <name type="synonym">Chrysanthemum cinerariifolium</name>
    <dbReference type="NCBI Taxonomy" id="118510"/>
    <lineage>
        <taxon>Eukaryota</taxon>
        <taxon>Viridiplantae</taxon>
        <taxon>Streptophyta</taxon>
        <taxon>Embryophyta</taxon>
        <taxon>Tracheophyta</taxon>
        <taxon>Spermatophyta</taxon>
        <taxon>Magnoliopsida</taxon>
        <taxon>eudicotyledons</taxon>
        <taxon>Gunneridae</taxon>
        <taxon>Pentapetalae</taxon>
        <taxon>asterids</taxon>
        <taxon>campanulids</taxon>
        <taxon>Asterales</taxon>
        <taxon>Asteraceae</taxon>
        <taxon>Asteroideae</taxon>
        <taxon>Anthemideae</taxon>
        <taxon>Anthemidinae</taxon>
        <taxon>Tanacetum</taxon>
    </lineage>
</organism>
<accession>A0A699KGF9</accession>